<comment type="caution">
    <text evidence="6">The sequence shown here is derived from an EMBL/GenBank/DDBJ whole genome shotgun (WGS) entry which is preliminary data.</text>
</comment>
<sequence length="180" mass="20250">MFSISNSIAYENLMVQAKVTKSSTIRDVLGTSRWINVEGSGEEKWCRQEGDELLKLLYDLRSQGCIPDFYIVTPFVVVQDRMREVLLASGLLKGWVENPYQWVRSRIGTVHTVQGREAEAVFFILGAPDVIQRGARDWAGSQPNLLNVAVTRAKEALYVVGNRSLWKKAGVFQSLDDLLS</sequence>
<dbReference type="InterPro" id="IPR027417">
    <property type="entry name" value="P-loop_NTPase"/>
</dbReference>
<dbReference type="InterPro" id="IPR050534">
    <property type="entry name" value="Coronavir_polyprotein_1ab"/>
</dbReference>
<dbReference type="Proteomes" id="UP001418637">
    <property type="component" value="Unassembled WGS sequence"/>
</dbReference>
<keyword evidence="3" id="KW-0347">Helicase</keyword>
<dbReference type="PANTHER" id="PTHR43788:SF8">
    <property type="entry name" value="DNA-BINDING PROTEIN SMUBP-2"/>
    <property type="match status" value="1"/>
</dbReference>
<evidence type="ECO:0000256" key="4">
    <source>
        <dbReference type="ARBA" id="ARBA00022840"/>
    </source>
</evidence>
<dbReference type="PANTHER" id="PTHR43788">
    <property type="entry name" value="DNA2/NAM7 HELICASE FAMILY MEMBER"/>
    <property type="match status" value="1"/>
</dbReference>
<evidence type="ECO:0000313" key="7">
    <source>
        <dbReference type="Proteomes" id="UP001418637"/>
    </source>
</evidence>
<evidence type="ECO:0000256" key="1">
    <source>
        <dbReference type="ARBA" id="ARBA00022741"/>
    </source>
</evidence>
<evidence type="ECO:0000313" key="6">
    <source>
        <dbReference type="EMBL" id="MEN3931804.1"/>
    </source>
</evidence>
<organism evidence="6 7">
    <name type="scientific">Hohaiivirga grylli</name>
    <dbReference type="NCBI Taxonomy" id="3133970"/>
    <lineage>
        <taxon>Bacteria</taxon>
        <taxon>Pseudomonadati</taxon>
        <taxon>Pseudomonadota</taxon>
        <taxon>Alphaproteobacteria</taxon>
        <taxon>Hyphomicrobiales</taxon>
        <taxon>Methylobacteriaceae</taxon>
        <taxon>Hohaiivirga</taxon>
    </lineage>
</organism>
<name>A0ABV0BLE3_9HYPH</name>
<keyword evidence="2" id="KW-0378">Hydrolase</keyword>
<feature type="domain" description="DNA2/NAM7 helicase-like C-terminal" evidence="5">
    <location>
        <begin position="42"/>
        <end position="163"/>
    </location>
</feature>
<keyword evidence="4" id="KW-0067">ATP-binding</keyword>
<accession>A0ABV0BLE3</accession>
<dbReference type="InterPro" id="IPR041679">
    <property type="entry name" value="DNA2/NAM7-like_C"/>
</dbReference>
<dbReference type="Gene3D" id="3.40.50.300">
    <property type="entry name" value="P-loop containing nucleotide triphosphate hydrolases"/>
    <property type="match status" value="1"/>
</dbReference>
<gene>
    <name evidence="6" type="ORF">WJT86_12150</name>
</gene>
<dbReference type="RefSeq" id="WP_346337852.1">
    <property type="nucleotide sequence ID" value="NZ_JBBYXI010000013.1"/>
</dbReference>
<protein>
    <submittedName>
        <fullName evidence="6">AAA domain-containing protein</fullName>
    </submittedName>
</protein>
<dbReference type="EMBL" id="JBBYXI010000013">
    <property type="protein sequence ID" value="MEN3931804.1"/>
    <property type="molecule type" value="Genomic_DNA"/>
</dbReference>
<dbReference type="Pfam" id="PF13087">
    <property type="entry name" value="AAA_12"/>
    <property type="match status" value="1"/>
</dbReference>
<proteinExistence type="predicted"/>
<evidence type="ECO:0000256" key="3">
    <source>
        <dbReference type="ARBA" id="ARBA00022806"/>
    </source>
</evidence>
<dbReference type="SUPFAM" id="SSF52540">
    <property type="entry name" value="P-loop containing nucleoside triphosphate hydrolases"/>
    <property type="match status" value="1"/>
</dbReference>
<reference evidence="6 7" key="1">
    <citation type="submission" date="2024-04" db="EMBL/GenBank/DDBJ databases">
        <title>A novel species isolated from cricket.</title>
        <authorList>
            <person name="Wang H.-C."/>
        </authorList>
    </citation>
    <scope>NUCLEOTIDE SEQUENCE [LARGE SCALE GENOMIC DNA]</scope>
    <source>
        <strain evidence="6 7">WL0021</strain>
    </source>
</reference>
<keyword evidence="7" id="KW-1185">Reference proteome</keyword>
<keyword evidence="1" id="KW-0547">Nucleotide-binding</keyword>
<evidence type="ECO:0000259" key="5">
    <source>
        <dbReference type="Pfam" id="PF13087"/>
    </source>
</evidence>
<evidence type="ECO:0000256" key="2">
    <source>
        <dbReference type="ARBA" id="ARBA00022801"/>
    </source>
</evidence>